<dbReference type="InterPro" id="IPR018313">
    <property type="entry name" value="SBP_3_CS"/>
</dbReference>
<dbReference type="SUPFAM" id="SSF53850">
    <property type="entry name" value="Periplasmic binding protein-like II"/>
    <property type="match status" value="1"/>
</dbReference>
<evidence type="ECO:0000256" key="5">
    <source>
        <dbReference type="SAM" id="SignalP"/>
    </source>
</evidence>
<feature type="chain" id="PRO_5042932819" evidence="5">
    <location>
        <begin position="22"/>
        <end position="244"/>
    </location>
</feature>
<dbReference type="PROSITE" id="PS01039">
    <property type="entry name" value="SBP_BACTERIAL_3"/>
    <property type="match status" value="1"/>
</dbReference>
<proteinExistence type="inferred from homology"/>
<dbReference type="GO" id="GO:0030313">
    <property type="term" value="C:cell envelope"/>
    <property type="evidence" value="ECO:0007669"/>
    <property type="project" value="UniProtKB-SubCell"/>
</dbReference>
<dbReference type="EMBL" id="JADQAZ010000001">
    <property type="protein sequence ID" value="MBT0957323.1"/>
    <property type="molecule type" value="Genomic_DNA"/>
</dbReference>
<evidence type="ECO:0000256" key="1">
    <source>
        <dbReference type="ARBA" id="ARBA00004196"/>
    </source>
</evidence>
<dbReference type="AlphaFoldDB" id="A0AAP2CNT8"/>
<dbReference type="Gene3D" id="3.40.190.10">
    <property type="entry name" value="Periplasmic binding protein-like II"/>
    <property type="match status" value="2"/>
</dbReference>
<comment type="subcellular location">
    <subcellularLocation>
        <location evidence="1">Cell envelope</location>
    </subcellularLocation>
</comment>
<evidence type="ECO:0000313" key="7">
    <source>
        <dbReference type="EMBL" id="MBT0957323.1"/>
    </source>
</evidence>
<organism evidence="7 8">
    <name type="scientific">Harenicola maris</name>
    <dbReference type="NCBI Taxonomy" id="2841044"/>
    <lineage>
        <taxon>Bacteria</taxon>
        <taxon>Pseudomonadati</taxon>
        <taxon>Pseudomonadota</taxon>
        <taxon>Alphaproteobacteria</taxon>
        <taxon>Rhodobacterales</taxon>
        <taxon>Paracoccaceae</taxon>
        <taxon>Harenicola</taxon>
    </lineage>
</organism>
<dbReference type="PANTHER" id="PTHR35936">
    <property type="entry name" value="MEMBRANE-BOUND LYTIC MUREIN TRANSGLYCOSYLASE F"/>
    <property type="match status" value="1"/>
</dbReference>
<evidence type="ECO:0000259" key="6">
    <source>
        <dbReference type="SMART" id="SM00062"/>
    </source>
</evidence>
<dbReference type="InterPro" id="IPR001638">
    <property type="entry name" value="Solute-binding_3/MltF_N"/>
</dbReference>
<comment type="caution">
    <text evidence="7">The sequence shown here is derived from an EMBL/GenBank/DDBJ whole genome shotgun (WGS) entry which is preliminary data.</text>
</comment>
<dbReference type="PANTHER" id="PTHR35936:SF19">
    <property type="entry name" value="AMINO-ACID-BINDING PROTEIN YXEM-RELATED"/>
    <property type="match status" value="1"/>
</dbReference>
<evidence type="ECO:0000256" key="3">
    <source>
        <dbReference type="ARBA" id="ARBA00022729"/>
    </source>
</evidence>
<sequence length="244" mass="25730">MPAKPLRLAALCLALALPASAQTLRIGTEGAFAPYNFIDNGGTLQGFDIDVGNAICAEAGLTCEWVLEPWASIIPGLLKHRYDAIMAGMAATPERAELIAFSAGYEDGGASALFVCPANAPLPNPETALIAVQTETIHLDYVKERGLRYVAYPHADDLAKAVATGAADLALGSTTHLRGLIQNAPGRLREVSSVEIDTGETIVGLRKEDVELKTKIDAAIITLRDDGTIAALRDKWFSAGAGTF</sequence>
<comment type="similarity">
    <text evidence="2 4">Belongs to the bacterial solute-binding protein 3 family.</text>
</comment>
<dbReference type="Proteomes" id="UP001315686">
    <property type="component" value="Unassembled WGS sequence"/>
</dbReference>
<accession>A0AAP2CNT8</accession>
<evidence type="ECO:0000256" key="4">
    <source>
        <dbReference type="RuleBase" id="RU003744"/>
    </source>
</evidence>
<feature type="signal peptide" evidence="5">
    <location>
        <begin position="1"/>
        <end position="21"/>
    </location>
</feature>
<feature type="domain" description="Solute-binding protein family 3/N-terminal" evidence="6">
    <location>
        <begin position="23"/>
        <end position="240"/>
    </location>
</feature>
<keyword evidence="8" id="KW-1185">Reference proteome</keyword>
<dbReference type="Pfam" id="PF00497">
    <property type="entry name" value="SBP_bac_3"/>
    <property type="match status" value="1"/>
</dbReference>
<evidence type="ECO:0000313" key="8">
    <source>
        <dbReference type="Proteomes" id="UP001315686"/>
    </source>
</evidence>
<dbReference type="RefSeq" id="WP_327793497.1">
    <property type="nucleotide sequence ID" value="NZ_JADQAZ010000001.1"/>
</dbReference>
<gene>
    <name evidence="7" type="ORF">IV417_07995</name>
</gene>
<evidence type="ECO:0000256" key="2">
    <source>
        <dbReference type="ARBA" id="ARBA00010333"/>
    </source>
</evidence>
<keyword evidence="3 5" id="KW-0732">Signal</keyword>
<protein>
    <submittedName>
        <fullName evidence="7">Transporter substrate-binding domain-containing protein</fullName>
    </submittedName>
</protein>
<dbReference type="SMART" id="SM00062">
    <property type="entry name" value="PBPb"/>
    <property type="match status" value="1"/>
</dbReference>
<name>A0AAP2CNT8_9RHOB</name>
<reference evidence="7 8" key="1">
    <citation type="journal article" date="2021" name="Arch. Microbiol.">
        <title>Harenicola maris gen. nov., sp. nov. isolated from the Sea of Japan shallow sediments.</title>
        <authorList>
            <person name="Romanenko L.A."/>
            <person name="Kurilenko V.V."/>
            <person name="Chernysheva N.Y."/>
            <person name="Tekutyeva L.A."/>
            <person name="Velansky P.V."/>
            <person name="Svetashev V.I."/>
            <person name="Isaeva M.P."/>
        </authorList>
    </citation>
    <scope>NUCLEOTIDE SEQUENCE [LARGE SCALE GENOMIC DNA]</scope>
    <source>
        <strain evidence="7 8">KMM 3653</strain>
    </source>
</reference>